<keyword evidence="2" id="KW-0436">Ligase</keyword>
<gene>
    <name evidence="2" type="primary">guaA_1</name>
    <name evidence="2" type="ORF">Cocul_00712</name>
</gene>
<dbReference type="CDD" id="cd01741">
    <property type="entry name" value="GATase1_1"/>
    <property type="match status" value="1"/>
</dbReference>
<proteinExistence type="predicted"/>
<name>A0A0Q0YG75_9CORY</name>
<dbReference type="Gene3D" id="3.40.50.880">
    <property type="match status" value="1"/>
</dbReference>
<dbReference type="Proteomes" id="UP000050517">
    <property type="component" value="Unassembled WGS sequence"/>
</dbReference>
<dbReference type="AlphaFoldDB" id="A0A0Q0YG75"/>
<protein>
    <submittedName>
        <fullName evidence="2">GMP synthase</fullName>
        <ecNumber evidence="2">6.3.5.2</ecNumber>
    </submittedName>
</protein>
<keyword evidence="3" id="KW-1185">Reference proteome</keyword>
<dbReference type="PATRIC" id="fig|1544416.3.peg.713"/>
<evidence type="ECO:0000259" key="1">
    <source>
        <dbReference type="Pfam" id="PF00117"/>
    </source>
</evidence>
<dbReference type="RefSeq" id="WP_055121878.1">
    <property type="nucleotide sequence ID" value="NZ_LKST01000001.1"/>
</dbReference>
<dbReference type="PANTHER" id="PTHR42695:SF5">
    <property type="entry name" value="GLUTAMINE AMIDOTRANSFERASE YLR126C-RELATED"/>
    <property type="match status" value="1"/>
</dbReference>
<dbReference type="OrthoDB" id="5196541at2"/>
<dbReference type="GO" id="GO:0003922">
    <property type="term" value="F:GMP synthase (glutamine-hydrolyzing) activity"/>
    <property type="evidence" value="ECO:0007669"/>
    <property type="project" value="UniProtKB-EC"/>
</dbReference>
<evidence type="ECO:0000313" key="3">
    <source>
        <dbReference type="Proteomes" id="UP000050517"/>
    </source>
</evidence>
<evidence type="ECO:0000313" key="2">
    <source>
        <dbReference type="EMBL" id="KQB85566.1"/>
    </source>
</evidence>
<dbReference type="EMBL" id="LKST01000001">
    <property type="protein sequence ID" value="KQB85566.1"/>
    <property type="molecule type" value="Genomic_DNA"/>
</dbReference>
<dbReference type="InterPro" id="IPR044992">
    <property type="entry name" value="ChyE-like"/>
</dbReference>
<dbReference type="PANTHER" id="PTHR42695">
    <property type="entry name" value="GLUTAMINE AMIDOTRANSFERASE YLR126C-RELATED"/>
    <property type="match status" value="1"/>
</dbReference>
<dbReference type="SUPFAM" id="SSF52317">
    <property type="entry name" value="Class I glutamine amidotransferase-like"/>
    <property type="match status" value="1"/>
</dbReference>
<comment type="caution">
    <text evidence="2">The sequence shown here is derived from an EMBL/GenBank/DDBJ whole genome shotgun (WGS) entry which is preliminary data.</text>
</comment>
<dbReference type="InterPro" id="IPR017926">
    <property type="entry name" value="GATASE"/>
</dbReference>
<dbReference type="GO" id="GO:0005829">
    <property type="term" value="C:cytosol"/>
    <property type="evidence" value="ECO:0007669"/>
    <property type="project" value="TreeGrafter"/>
</dbReference>
<organism evidence="2 3">
    <name type="scientific">Corynebacterium oculi</name>
    <dbReference type="NCBI Taxonomy" id="1544416"/>
    <lineage>
        <taxon>Bacteria</taxon>
        <taxon>Bacillati</taxon>
        <taxon>Actinomycetota</taxon>
        <taxon>Actinomycetes</taxon>
        <taxon>Mycobacteriales</taxon>
        <taxon>Corynebacteriaceae</taxon>
        <taxon>Corynebacterium</taxon>
    </lineage>
</organism>
<dbReference type="STRING" id="1544416.Cocul_00712"/>
<dbReference type="EC" id="6.3.5.2" evidence="2"/>
<accession>A0A0Q0YG75</accession>
<reference evidence="2 3" key="1">
    <citation type="submission" date="2015-10" db="EMBL/GenBank/DDBJ databases">
        <title>Corynebacteirum lowii and Corynebacterium oculi species nova, derived from human clinical disease and and emended description of Corynebacterium mastiditis.</title>
        <authorList>
            <person name="Bernard K."/>
            <person name="Pacheco A.L."/>
            <person name="Mcdougall C."/>
            <person name="Burtx T."/>
            <person name="Weibe D."/>
            <person name="Tyler S."/>
            <person name="Olson A.B."/>
            <person name="Cnockaert M."/>
            <person name="Eguchi H."/>
            <person name="Kuwahara T."/>
            <person name="Nakayama-Imaohji H."/>
            <person name="Boudewijins M."/>
            <person name="Van Hoecke F."/>
            <person name="Bernier A.-M."/>
            <person name="Vandamme P."/>
        </authorList>
    </citation>
    <scope>NUCLEOTIDE SEQUENCE [LARGE SCALE GENOMIC DNA]</scope>
    <source>
        <strain evidence="2 3">NML 130210</strain>
    </source>
</reference>
<sequence>MSVFLLLSLREKEAVAASEYRDFQQATGLGPTQLEQRICGSADFRVGDVTRYAGVFVGGSSLNMSNAHYGPWQRAVVRELTQLIDSPTPVFFTCFGTGLIAQVLGGSIGHENAEETSASRVEITAEGSADPVFGPLPPAFEAFTGHTESVASLPQGVTVIASGPTCPVQALRVGEHTWSTQFHPEMDIAGMARRMDFYRNHGYFRDEEYEAIVDSLRRVDTGPAHQILRNFVDYCLSRRAVGADYTVKACTRS</sequence>
<dbReference type="Pfam" id="PF00117">
    <property type="entry name" value="GATase"/>
    <property type="match status" value="1"/>
</dbReference>
<dbReference type="NCBIfam" id="NF005743">
    <property type="entry name" value="PRK07567.1"/>
    <property type="match status" value="1"/>
</dbReference>
<dbReference type="InterPro" id="IPR029062">
    <property type="entry name" value="Class_I_gatase-like"/>
</dbReference>
<feature type="domain" description="Glutamine amidotransferase" evidence="1">
    <location>
        <begin position="80"/>
        <end position="187"/>
    </location>
</feature>